<feature type="transmembrane region" description="Helical" evidence="4">
    <location>
        <begin position="12"/>
        <end position="34"/>
    </location>
</feature>
<name>A0ABT7YM19_9ACTN</name>
<protein>
    <submittedName>
        <fullName evidence="5">Extracellular solute-binding protein</fullName>
    </submittedName>
</protein>
<comment type="similarity">
    <text evidence="1">Belongs to the bacterial solute-binding protein 1 family.</text>
</comment>
<evidence type="ECO:0000256" key="3">
    <source>
        <dbReference type="ARBA" id="ARBA00022729"/>
    </source>
</evidence>
<dbReference type="SUPFAM" id="SSF53850">
    <property type="entry name" value="Periplasmic binding protein-like II"/>
    <property type="match status" value="1"/>
</dbReference>
<evidence type="ECO:0000256" key="4">
    <source>
        <dbReference type="SAM" id="Phobius"/>
    </source>
</evidence>
<evidence type="ECO:0000313" key="5">
    <source>
        <dbReference type="EMBL" id="MDN3239642.1"/>
    </source>
</evidence>
<keyword evidence="2" id="KW-0813">Transport</keyword>
<dbReference type="Proteomes" id="UP001171902">
    <property type="component" value="Unassembled WGS sequence"/>
</dbReference>
<dbReference type="PANTHER" id="PTHR43649">
    <property type="entry name" value="ARABINOSE-BINDING PROTEIN-RELATED"/>
    <property type="match status" value="1"/>
</dbReference>
<gene>
    <name evidence="5" type="ORF">QWI33_07890</name>
</gene>
<dbReference type="PANTHER" id="PTHR43649:SF34">
    <property type="entry name" value="ABC TRANSPORTER PERIPLASMIC-BINDING PROTEIN YCJN-RELATED"/>
    <property type="match status" value="1"/>
</dbReference>
<comment type="caution">
    <text evidence="5">The sequence shown here is derived from an EMBL/GenBank/DDBJ whole genome shotgun (WGS) entry which is preliminary data.</text>
</comment>
<dbReference type="RefSeq" id="WP_289956530.1">
    <property type="nucleotide sequence ID" value="NZ_JAUEMJ010000002.1"/>
</dbReference>
<dbReference type="InterPro" id="IPR006059">
    <property type="entry name" value="SBP"/>
</dbReference>
<keyword evidence="4" id="KW-1133">Transmembrane helix</keyword>
<reference evidence="5" key="1">
    <citation type="submission" date="2023-06" db="EMBL/GenBank/DDBJ databases">
        <title>Gycomyces niveus sp.nov., a novel actinomycete isolated from soil in Shouguang.</title>
        <authorList>
            <person name="Yang X."/>
            <person name="Zhao J."/>
        </authorList>
    </citation>
    <scope>NUCLEOTIDE SEQUENCE</scope>
    <source>
        <strain evidence="5">NEAU C2</strain>
    </source>
</reference>
<dbReference type="EMBL" id="JAUEMJ010000002">
    <property type="protein sequence ID" value="MDN3239642.1"/>
    <property type="molecule type" value="Genomic_DNA"/>
</dbReference>
<keyword evidence="4" id="KW-0472">Membrane</keyword>
<dbReference type="InterPro" id="IPR050490">
    <property type="entry name" value="Bact_solute-bd_prot1"/>
</dbReference>
<evidence type="ECO:0000256" key="2">
    <source>
        <dbReference type="ARBA" id="ARBA00022448"/>
    </source>
</evidence>
<keyword evidence="6" id="KW-1185">Reference proteome</keyword>
<dbReference type="Pfam" id="PF13416">
    <property type="entry name" value="SBP_bac_8"/>
    <property type="match status" value="1"/>
</dbReference>
<accession>A0ABT7YM19</accession>
<sequence>MPELTRRQAVKRALMIGTAGAIAGFGAFSGGHLYGSREPARPWEDLGGRPLRLLAGRDDTANGQRRLLVEQWNARYPGHPAEMVELPGIADLQFSAIHATLQSGSADVDAVELDVPWIAEFAKAGHLEALKDADTEGFLRHPLATGRVDGELYALPFHTNVGMLYYREGADSDYATGTLSATEAASIGDWNGLRETIGWMLEANPDFDGGIAMQLAPYEGFTVNVWEYLLASGVAVDEADGMIDFGERSDAAGVLEELSRDLHEEVREGAQVILQEALQHDEADALAAFQTGRVPFLRHWPQVIRTLQECELDFAVGVVPMPGGVLGGGSLAVSAHSTRRNAARALIEFLTGPTSEQLLFERGSFAATRHEPYFDAIAQNANAVPPSGDACEAAAGPRVEADELYDALTGQGPGRRPAVERYTQFSRAFRDALHPELANDAAPDLRGLDRRLKDAIEGK</sequence>
<organism evidence="5 6">
    <name type="scientific">Glycomyces tritici</name>
    <dbReference type="NCBI Taxonomy" id="2665176"/>
    <lineage>
        <taxon>Bacteria</taxon>
        <taxon>Bacillati</taxon>
        <taxon>Actinomycetota</taxon>
        <taxon>Actinomycetes</taxon>
        <taxon>Glycomycetales</taxon>
        <taxon>Glycomycetaceae</taxon>
        <taxon>Glycomyces</taxon>
    </lineage>
</organism>
<evidence type="ECO:0000256" key="1">
    <source>
        <dbReference type="ARBA" id="ARBA00008520"/>
    </source>
</evidence>
<keyword evidence="3" id="KW-0732">Signal</keyword>
<keyword evidence="4" id="KW-0812">Transmembrane</keyword>
<proteinExistence type="inferred from homology"/>
<evidence type="ECO:0000313" key="6">
    <source>
        <dbReference type="Proteomes" id="UP001171902"/>
    </source>
</evidence>
<dbReference type="Gene3D" id="3.40.190.10">
    <property type="entry name" value="Periplasmic binding protein-like II"/>
    <property type="match status" value="2"/>
</dbReference>